<accession>A0A917EH24</accession>
<evidence type="ECO:0000313" key="2">
    <source>
        <dbReference type="Proteomes" id="UP000660801"/>
    </source>
</evidence>
<comment type="caution">
    <text evidence="1">The sequence shown here is derived from an EMBL/GenBank/DDBJ whole genome shotgun (WGS) entry which is preliminary data.</text>
</comment>
<name>A0A917EH24_9STRE</name>
<dbReference type="RefSeq" id="WP_068993415.1">
    <property type="nucleotide sequence ID" value="NZ_BMJN01000023.1"/>
</dbReference>
<protein>
    <submittedName>
        <fullName evidence="1">Accessory Sec system protein Asp3</fullName>
    </submittedName>
</protein>
<organism evidence="1 2">
    <name type="scientific">Streptococcus himalayensis</name>
    <dbReference type="NCBI Taxonomy" id="1888195"/>
    <lineage>
        <taxon>Bacteria</taxon>
        <taxon>Bacillati</taxon>
        <taxon>Bacillota</taxon>
        <taxon>Bacilli</taxon>
        <taxon>Lactobacillales</taxon>
        <taxon>Streptococcaceae</taxon>
        <taxon>Streptococcus</taxon>
    </lineage>
</organism>
<dbReference type="EMBL" id="BMJN01000023">
    <property type="protein sequence ID" value="GGE33733.1"/>
    <property type="molecule type" value="Genomic_DNA"/>
</dbReference>
<keyword evidence="2" id="KW-1185">Reference proteome</keyword>
<sequence>MNYRIYWKNFAKEAYLSGTSLSVKDKQVRIENILIPPGTTMYKWSSAKNYQVARGQANLPLLTKGASYHLSLSAEITPARSVYMRVNFYDRFQKAVDFVILKSSDESFTYPHEAYYYDIELVNAGCTKMIFHYLELEEVTLEKDREKPKVLKILFWDQEVKDVLARSLYAKQADTLVLTEGADTLYFDKVNLEKVEQFITQYPRLPIYFIGSGPCGNFAALYHAMYFELGKAYVTNDMYAKEEYDRMISQIFEQEIDVDRFLERLSYKEKVIWYEELRIRDTLSFIAPSMNAIDYALLIPSTD</sequence>
<dbReference type="Proteomes" id="UP000660801">
    <property type="component" value="Unassembled WGS sequence"/>
</dbReference>
<dbReference type="Pfam" id="PF15432">
    <property type="entry name" value="Sec-ASP3"/>
    <property type="match status" value="1"/>
</dbReference>
<dbReference type="AlphaFoldDB" id="A0A917EH24"/>
<dbReference type="OrthoDB" id="2042927at2"/>
<dbReference type="NCBIfam" id="TIGR03711">
    <property type="entry name" value="acc_sec_asp3"/>
    <property type="match status" value="1"/>
</dbReference>
<dbReference type="GO" id="GO:0015031">
    <property type="term" value="P:protein transport"/>
    <property type="evidence" value="ECO:0007669"/>
    <property type="project" value="InterPro"/>
</dbReference>
<dbReference type="InterPro" id="IPR022259">
    <property type="entry name" value="Acessory_Sec_prot_Asp3"/>
</dbReference>
<reference evidence="1" key="2">
    <citation type="submission" date="2020-09" db="EMBL/GenBank/DDBJ databases">
        <authorList>
            <person name="Sun Q."/>
            <person name="Zhou Y."/>
        </authorList>
    </citation>
    <scope>NUCLEOTIDE SEQUENCE</scope>
    <source>
        <strain evidence="1">CGMCC 1.15533</strain>
    </source>
</reference>
<evidence type="ECO:0000313" key="1">
    <source>
        <dbReference type="EMBL" id="GGE33733.1"/>
    </source>
</evidence>
<reference evidence="1" key="1">
    <citation type="journal article" date="2014" name="Int. J. Syst. Evol. Microbiol.">
        <title>Complete genome sequence of Corynebacterium casei LMG S-19264T (=DSM 44701T), isolated from a smear-ripened cheese.</title>
        <authorList>
            <consortium name="US DOE Joint Genome Institute (JGI-PGF)"/>
            <person name="Walter F."/>
            <person name="Albersmeier A."/>
            <person name="Kalinowski J."/>
            <person name="Ruckert C."/>
        </authorList>
    </citation>
    <scope>NUCLEOTIDE SEQUENCE</scope>
    <source>
        <strain evidence="1">CGMCC 1.15533</strain>
    </source>
</reference>
<gene>
    <name evidence="1" type="ORF">GCM10011510_13900</name>
</gene>
<proteinExistence type="predicted"/>